<dbReference type="SUPFAM" id="SSF51126">
    <property type="entry name" value="Pectin lyase-like"/>
    <property type="match status" value="1"/>
</dbReference>
<dbReference type="InterPro" id="IPR006626">
    <property type="entry name" value="PbH1"/>
</dbReference>
<feature type="domain" description="Tail spike TSP1/Gp66 N-terminal" evidence="13">
    <location>
        <begin position="155"/>
        <end position="216"/>
    </location>
</feature>
<keyword evidence="2" id="KW-0945">Host-virus interaction</keyword>
<evidence type="ECO:0000256" key="9">
    <source>
        <dbReference type="ARBA" id="ARBA00035636"/>
    </source>
</evidence>
<keyword evidence="3" id="KW-1235">Degradation of host cell envelope components during virus entry</keyword>
<keyword evidence="11" id="KW-1238">Degradation of host capsule during virus entry</keyword>
<evidence type="ECO:0000259" key="12">
    <source>
        <dbReference type="Pfam" id="PF03906"/>
    </source>
</evidence>
<comment type="similarity">
    <text evidence="9">In the N-terminal section; belongs to the Teseptimavirus fiber family.</text>
</comment>
<evidence type="ECO:0000256" key="6">
    <source>
        <dbReference type="ARBA" id="ARBA00022844"/>
    </source>
</evidence>
<keyword evidence="15" id="KW-1185">Reference proteome</keyword>
<gene>
    <name evidence="14" type="ORF">eKKP3263_000011</name>
</gene>
<accession>A0ABY3P9P5</accession>
<evidence type="ECO:0000256" key="2">
    <source>
        <dbReference type="ARBA" id="ARBA00022581"/>
    </source>
</evidence>
<evidence type="ECO:0000256" key="8">
    <source>
        <dbReference type="ARBA" id="ARBA00023296"/>
    </source>
</evidence>
<evidence type="ECO:0000256" key="3">
    <source>
        <dbReference type="ARBA" id="ARBA00022717"/>
    </source>
</evidence>
<evidence type="ECO:0000259" key="13">
    <source>
        <dbReference type="Pfam" id="PF18668"/>
    </source>
</evidence>
<dbReference type="InterPro" id="IPR011050">
    <property type="entry name" value="Pectin_lyase_fold/virulence"/>
</dbReference>
<name>A0ABY3P9P5_9CAUD</name>
<dbReference type="InterPro" id="IPR012334">
    <property type="entry name" value="Pectin_lyas_fold"/>
</dbReference>
<evidence type="ECO:0000313" key="14">
    <source>
        <dbReference type="EMBL" id="UES35500.1"/>
    </source>
</evidence>
<protein>
    <recommendedName>
        <fullName evidence="10">Probable tail spike protein</fullName>
    </recommendedName>
</protein>
<keyword evidence="8" id="KW-1160">Virus entry into host cell</keyword>
<evidence type="ECO:0000256" key="11">
    <source>
        <dbReference type="ARBA" id="ARBA00035731"/>
    </source>
</evidence>
<evidence type="ECO:0000313" key="15">
    <source>
        <dbReference type="Proteomes" id="UP000828590"/>
    </source>
</evidence>
<dbReference type="EMBL" id="OK210074">
    <property type="protein sequence ID" value="UES35500.1"/>
    <property type="molecule type" value="Genomic_DNA"/>
</dbReference>
<reference evidence="14 15" key="1">
    <citation type="submission" date="2021-09" db="EMBL/GenBank/DDBJ databases">
        <title>Isolation and characterization of lytic bacteriophages against saprophytic bacterial microflora of minimally processed plant-food products.</title>
        <authorList>
            <person name="Wojcicki M."/>
            <person name="Srednicka P."/>
            <person name="Swider O."/>
            <person name="Blazejak S."/>
            <person name="Gientka I."/>
            <person name="Kowalczyk M."/>
            <person name="Juszczuk-Kubiak E."/>
        </authorList>
    </citation>
    <scope>NUCLEOTIDE SEQUENCE [LARGE SCALE GENOMIC DNA]</scope>
</reference>
<evidence type="ECO:0000256" key="4">
    <source>
        <dbReference type="ARBA" id="ARBA00022732"/>
    </source>
</evidence>
<keyword evidence="4" id="KW-1227">Viral tail protein</keyword>
<dbReference type="InterPro" id="IPR005604">
    <property type="entry name" value="Phage_T7_tail_fibre-like_N"/>
</dbReference>
<sequence>MANTLTQFPAGQTQYKINFDYLARPFVVVTLVNSNDPAQNRVLTVGNDYGFLNPTTIEIYTSQAGFDILQIRRFTSTDLVVDFRDGSVLTAKDLTNAELQAIHIAEEGRDQTADIAKEHADAALQAEQGAKQAEKDAKDIVETLQAGLAGYILLKSFKKGNTLTDWNQALLMGEPDDDTKGEYYRWDGEFPKVVPPNSTPESTGGVGAGRWLSVGDSALRSQLKGTNGADYVSYTQAGGDTTRPLSDVLAAVLNVKNFGAKGDWDPVSQTGTNDTAAFVRAFAYIDSIGGGSLYVPSGNYLIKEVEVPSNTMVYGAGATSNLWQVEEPWTGSCVTLGVGLTDENRPDWTKNTYNVVFRDLAFRRKNRDTYTSAGDAWQWRHLVTINACTAWKIIDCIFEGYNGDGVYVAGGFGANEGHNLDGEIRSCYFSGVDYQNRNAISVLDCEGLIITGCTFRNTTSQYQPAAIDIEPNARTFHRVRDIRITNNRFVACRGQASSLSVYFPDVAYTSPPTNILFADNDIDGGSATNPAPAVFLVYAGDATPNRNVDIRIVNNKMTRCVRGHTINGMREVRIEGNKLTEMRGGDIVGFGQAGKKCANIFYTNNFLTNVGYEDGMGLGVYDVDGLSIEGNTFRNIGKGTDPRDGTAIIFKSGRTGRNIRVANNSFNNEGRTVTGAITSGGYTFDPSTNFFGGNVYRGGGGMARREFPAVFGDEGQHSYTPTVYGDTVAGVGTYTAQRGVYHIEGNVVHFRVNLTLTAHTGSGPLNISLPTLADTGNGPVPVVAYTTGNIPSTTGIAVGRVDTGAVGGVGRVRLYRADGGGNVNINSAGNAMTVDVSGTYPFKP</sequence>
<evidence type="ECO:0000256" key="5">
    <source>
        <dbReference type="ARBA" id="ARBA00022804"/>
    </source>
</evidence>
<dbReference type="Pfam" id="PF18668">
    <property type="entry name" value="Tail_spike_N"/>
    <property type="match status" value="1"/>
</dbReference>
<comment type="subcellular location">
    <subcellularLocation>
        <location evidence="1">Virion</location>
    </subcellularLocation>
</comment>
<keyword evidence="6" id="KW-0946">Virion</keyword>
<evidence type="ECO:0000256" key="10">
    <source>
        <dbReference type="ARBA" id="ARBA00035728"/>
    </source>
</evidence>
<dbReference type="InterPro" id="IPR040775">
    <property type="entry name" value="Tail_spike_N"/>
</dbReference>
<feature type="domain" description="Bacteriophage T7 tail fibre protein-like N-terminal" evidence="12">
    <location>
        <begin position="12"/>
        <end position="124"/>
    </location>
</feature>
<evidence type="ECO:0000256" key="7">
    <source>
        <dbReference type="ARBA" id="ARBA00023165"/>
    </source>
</evidence>
<evidence type="ECO:0000256" key="1">
    <source>
        <dbReference type="ARBA" id="ARBA00004328"/>
    </source>
</evidence>
<dbReference type="Pfam" id="PF03906">
    <property type="entry name" value="Phage_T7_tail"/>
    <property type="match status" value="1"/>
</dbReference>
<keyword evidence="5" id="KW-1161">Viral attachment to host cell</keyword>
<dbReference type="SMART" id="SM00710">
    <property type="entry name" value="PbH1"/>
    <property type="match status" value="7"/>
</dbReference>
<keyword evidence="7" id="KW-1233">Viral attachment to host adhesion receptor</keyword>
<proteinExistence type="inferred from homology"/>
<dbReference type="Gene3D" id="2.10.10.80">
    <property type="match status" value="1"/>
</dbReference>
<organism evidence="14 15">
    <name type="scientific">Enterobacter phage KKP_3263</name>
    <dbReference type="NCBI Taxonomy" id="2875358"/>
    <lineage>
        <taxon>Viruses</taxon>
        <taxon>Duplodnaviria</taxon>
        <taxon>Heunggongvirae</taxon>
        <taxon>Uroviricota</taxon>
        <taxon>Caudoviricetes</taxon>
        <taxon>Autographivirales</taxon>
        <taxon>Autotranscriptaviridae</taxon>
        <taxon>Studiervirinae</taxon>
        <taxon>Kayfunavirus</taxon>
        <taxon>Kayfunavirus KKP3263</taxon>
    </lineage>
</organism>
<dbReference type="Proteomes" id="UP000828590">
    <property type="component" value="Segment"/>
</dbReference>
<dbReference type="Gene3D" id="2.160.20.10">
    <property type="entry name" value="Single-stranded right-handed beta-helix, Pectin lyase-like"/>
    <property type="match status" value="2"/>
</dbReference>